<dbReference type="GO" id="GO:0009234">
    <property type="term" value="P:menaquinone biosynthetic process"/>
    <property type="evidence" value="ECO:0007669"/>
    <property type="project" value="UniProtKB-UniRule"/>
</dbReference>
<evidence type="ECO:0000256" key="7">
    <source>
        <dbReference type="SAM" id="MobiDB-lite"/>
    </source>
</evidence>
<dbReference type="AlphaFoldDB" id="A0A251XL66"/>
<dbReference type="SUPFAM" id="SSF52518">
    <property type="entry name" value="Thiamin diphosphate-binding fold (THDP-binding)"/>
    <property type="match status" value="2"/>
</dbReference>
<accession>A0A251XL66</accession>
<feature type="region of interest" description="Disordered" evidence="7">
    <location>
        <begin position="1"/>
        <end position="22"/>
    </location>
</feature>
<evidence type="ECO:0000313" key="10">
    <source>
        <dbReference type="EMBL" id="OUE04227.1"/>
    </source>
</evidence>
<dbReference type="InterPro" id="IPR004433">
    <property type="entry name" value="MenaQ_synth_MenD"/>
</dbReference>
<comment type="subunit">
    <text evidence="6">Homodimer.</text>
</comment>
<dbReference type="GO" id="GO:0000287">
    <property type="term" value="F:magnesium ion binding"/>
    <property type="evidence" value="ECO:0007669"/>
    <property type="project" value="UniProtKB-UniRule"/>
</dbReference>
<keyword evidence="3 6" id="KW-0460">Magnesium</keyword>
<organism evidence="10 11">
    <name type="scientific">Clavibacter michiganensis subsp. michiganensis</name>
    <dbReference type="NCBI Taxonomy" id="33013"/>
    <lineage>
        <taxon>Bacteria</taxon>
        <taxon>Bacillati</taxon>
        <taxon>Actinomycetota</taxon>
        <taxon>Actinomycetes</taxon>
        <taxon>Micrococcales</taxon>
        <taxon>Microbacteriaceae</taxon>
        <taxon>Clavibacter</taxon>
    </lineage>
</organism>
<dbReference type="Gene3D" id="3.40.50.970">
    <property type="match status" value="2"/>
</dbReference>
<evidence type="ECO:0000256" key="6">
    <source>
        <dbReference type="HAMAP-Rule" id="MF_01659"/>
    </source>
</evidence>
<evidence type="ECO:0000256" key="2">
    <source>
        <dbReference type="ARBA" id="ARBA00022723"/>
    </source>
</evidence>
<dbReference type="Gene3D" id="3.40.50.1220">
    <property type="entry name" value="TPP-binding domain"/>
    <property type="match status" value="1"/>
</dbReference>
<sequence>MTTTGSLPAQPSSTSPRTGNPSTDRALAMLLALVGEGVTDVVLCPGSRSQALALVAAELERVDGVRLHVRIDERAAGFLALGLGVESGRPAPVITTSGTAVANLHPAVLEGWHSGVPMLLLTGDRPAELRGIASNQTTRQPGMFGDRVVVVDVPAPEETDEDLSRDARLARDAYRRARDERTPVHVNVAFRDPLSVAVPDLAEAVAEAHAAADAEAAAAPAPAGPTAADVLDLPHGPRTLVVAGHAAGEAAEELARAGGWPLAAEISSGSHFGPNLVVSFRELLARPGFGDRVERVIVFGHPTLTREVPLLVGREDVEAIVVGSTGGEDYDPRHRVTAHPAAVRVVGEPADRVEARRWTGTWVQASRAILDEATAAESAPLLPSGTTPAERRDFARAELAAVRADVTRRHLVRALWQATWPHDRLVLGASRLIREADRALPGKRVRVHANRGLAGIDGTISTGLGIALASQAGSGSAAAGITRVLVGDLTLLHDVGSLLIGTGERVPRIQVIVGNDGGGTIFDGLEVANTAAPAAIDRVMFTPQRVDLASLAKAYGWTHLRAATHGELEAALTTASGAPLLIEVPLVR</sequence>
<gene>
    <name evidence="6 10" type="primary">menD</name>
    <name evidence="10" type="ORF">CMMCAS07_04725</name>
</gene>
<comment type="cofactor">
    <cofactor evidence="6">
        <name>thiamine diphosphate</name>
        <dbReference type="ChEBI" id="CHEBI:58937"/>
    </cofactor>
    <text evidence="6">Binds 1 thiamine pyrophosphate per subunit.</text>
</comment>
<dbReference type="Proteomes" id="UP000195062">
    <property type="component" value="Unassembled WGS sequence"/>
</dbReference>
<dbReference type="HAMAP" id="MF_01659">
    <property type="entry name" value="MenD"/>
    <property type="match status" value="1"/>
</dbReference>
<dbReference type="UniPathway" id="UPA01057">
    <property type="reaction ID" value="UER00164"/>
</dbReference>
<evidence type="ECO:0000313" key="11">
    <source>
        <dbReference type="Proteomes" id="UP000195062"/>
    </source>
</evidence>
<comment type="pathway">
    <text evidence="6">Quinol/quinone metabolism; menaquinone biosynthesis.</text>
</comment>
<evidence type="ECO:0000259" key="9">
    <source>
        <dbReference type="Pfam" id="PF02776"/>
    </source>
</evidence>
<protein>
    <recommendedName>
        <fullName evidence="6">2-succinyl-5-enolpyruvyl-6-hydroxy-3-cyclohexene-1-carboxylate synthase</fullName>
        <shortName evidence="6">SEPHCHC synthase</shortName>
        <ecNumber evidence="6">2.2.1.9</ecNumber>
    </recommendedName>
    <alternativeName>
        <fullName evidence="6">Menaquinone biosynthesis protein MenD</fullName>
    </alternativeName>
</protein>
<dbReference type="Pfam" id="PF02775">
    <property type="entry name" value="TPP_enzyme_C"/>
    <property type="match status" value="1"/>
</dbReference>
<dbReference type="InterPro" id="IPR029061">
    <property type="entry name" value="THDP-binding"/>
</dbReference>
<evidence type="ECO:0000256" key="1">
    <source>
        <dbReference type="ARBA" id="ARBA00022679"/>
    </source>
</evidence>
<proteinExistence type="inferred from homology"/>
<comment type="similarity">
    <text evidence="6">Belongs to the TPP enzyme family. MenD subfamily.</text>
</comment>
<evidence type="ECO:0000256" key="5">
    <source>
        <dbReference type="ARBA" id="ARBA00023211"/>
    </source>
</evidence>
<dbReference type="PIRSF" id="PIRSF004983">
    <property type="entry name" value="MenD"/>
    <property type="match status" value="1"/>
</dbReference>
<dbReference type="GO" id="GO:0030976">
    <property type="term" value="F:thiamine pyrophosphate binding"/>
    <property type="evidence" value="ECO:0007669"/>
    <property type="project" value="UniProtKB-UniRule"/>
</dbReference>
<keyword evidence="2 6" id="KW-0479">Metal-binding</keyword>
<dbReference type="GO" id="GO:0070204">
    <property type="term" value="F:2-succinyl-5-enolpyruvyl-6-hydroxy-3-cyclohexene-1-carboxylic-acid synthase activity"/>
    <property type="evidence" value="ECO:0007669"/>
    <property type="project" value="UniProtKB-UniRule"/>
</dbReference>
<dbReference type="GO" id="GO:0030145">
    <property type="term" value="F:manganese ion binding"/>
    <property type="evidence" value="ECO:0007669"/>
    <property type="project" value="UniProtKB-UniRule"/>
</dbReference>
<keyword evidence="4 6" id="KW-0786">Thiamine pyrophosphate</keyword>
<dbReference type="CDD" id="cd07037">
    <property type="entry name" value="TPP_PYR_MenD"/>
    <property type="match status" value="1"/>
</dbReference>
<dbReference type="PANTHER" id="PTHR42916:SF1">
    <property type="entry name" value="PROTEIN PHYLLO, CHLOROPLASTIC"/>
    <property type="match status" value="1"/>
</dbReference>
<name>A0A251XL66_CLAMM</name>
<dbReference type="PANTHER" id="PTHR42916">
    <property type="entry name" value="2-SUCCINYL-5-ENOLPYRUVYL-6-HYDROXY-3-CYCLOHEXENE-1-CARBOXYLATE SYNTHASE"/>
    <property type="match status" value="1"/>
</dbReference>
<dbReference type="EC" id="2.2.1.9" evidence="6"/>
<comment type="catalytic activity">
    <reaction evidence="6">
        <text>isochorismate + 2-oxoglutarate + H(+) = 5-enolpyruvoyl-6-hydroxy-2-succinyl-cyclohex-3-ene-1-carboxylate + CO2</text>
        <dbReference type="Rhea" id="RHEA:25593"/>
        <dbReference type="ChEBI" id="CHEBI:15378"/>
        <dbReference type="ChEBI" id="CHEBI:16526"/>
        <dbReference type="ChEBI" id="CHEBI:16810"/>
        <dbReference type="ChEBI" id="CHEBI:29780"/>
        <dbReference type="ChEBI" id="CHEBI:58818"/>
        <dbReference type="EC" id="2.2.1.9"/>
    </reaction>
</comment>
<evidence type="ECO:0000259" key="8">
    <source>
        <dbReference type="Pfam" id="PF02775"/>
    </source>
</evidence>
<reference evidence="10 11" key="1">
    <citation type="submission" date="2016-08" db="EMBL/GenBank/DDBJ databases">
        <title>Genome sequence of Clavibacter michiganensis subsp. michiganensis strain CASJ007.</title>
        <authorList>
            <person name="Thapa S.P."/>
            <person name="Coaker G."/>
        </authorList>
    </citation>
    <scope>NUCLEOTIDE SEQUENCE [LARGE SCALE GENOMIC DNA]</scope>
    <source>
        <strain evidence="10">CASJ007</strain>
    </source>
</reference>
<feature type="domain" description="Thiamine pyrophosphate enzyme N-terminal TPP-binding" evidence="9">
    <location>
        <begin position="28"/>
        <end position="135"/>
    </location>
</feature>
<evidence type="ECO:0000256" key="4">
    <source>
        <dbReference type="ARBA" id="ARBA00023052"/>
    </source>
</evidence>
<feature type="domain" description="Thiamine pyrophosphate enzyme TPP-binding" evidence="8">
    <location>
        <begin position="458"/>
        <end position="584"/>
    </location>
</feature>
<keyword evidence="1 6" id="KW-0808">Transferase</keyword>
<keyword evidence="11" id="KW-1185">Reference proteome</keyword>
<dbReference type="InterPro" id="IPR011766">
    <property type="entry name" value="TPP_enzyme_TPP-bd"/>
</dbReference>
<comment type="cofactor">
    <cofactor evidence="6">
        <name>Mg(2+)</name>
        <dbReference type="ChEBI" id="CHEBI:18420"/>
    </cofactor>
    <cofactor evidence="6">
        <name>Mn(2+)</name>
        <dbReference type="ChEBI" id="CHEBI:29035"/>
    </cofactor>
</comment>
<comment type="function">
    <text evidence="6">Catalyzes the thiamine diphosphate-dependent decarboxylation of 2-oxoglutarate and the subsequent addition of the resulting succinic semialdehyde-thiamine pyrophosphate anion to isochorismate to yield 2-succinyl-5-enolpyruvyl-6-hydroxy-3-cyclohexene-1-carboxylate (SEPHCHC).</text>
</comment>
<comment type="pathway">
    <text evidence="6">Quinol/quinone metabolism; 1,4-dihydroxy-2-naphthoate biosynthesis; 1,4-dihydroxy-2-naphthoate from chorismate: step 2/7.</text>
</comment>
<dbReference type="NCBIfam" id="TIGR00173">
    <property type="entry name" value="menD"/>
    <property type="match status" value="1"/>
</dbReference>
<keyword evidence="6" id="KW-0474">Menaquinone biosynthesis</keyword>
<evidence type="ECO:0000256" key="3">
    <source>
        <dbReference type="ARBA" id="ARBA00022842"/>
    </source>
</evidence>
<dbReference type="InterPro" id="IPR012001">
    <property type="entry name" value="Thiamin_PyroP_enz_TPP-bd_dom"/>
</dbReference>
<comment type="caution">
    <text evidence="10">The sequence shown here is derived from an EMBL/GenBank/DDBJ whole genome shotgun (WGS) entry which is preliminary data.</text>
</comment>
<keyword evidence="5 6" id="KW-0464">Manganese</keyword>
<dbReference type="CDD" id="cd02009">
    <property type="entry name" value="TPP_SHCHC_synthase"/>
    <property type="match status" value="1"/>
</dbReference>
<dbReference type="EMBL" id="MDHH01000001">
    <property type="protein sequence ID" value="OUE04227.1"/>
    <property type="molecule type" value="Genomic_DNA"/>
</dbReference>
<dbReference type="UniPathway" id="UPA00079"/>
<dbReference type="RefSeq" id="WP_153259399.1">
    <property type="nucleotide sequence ID" value="NZ_JAVDJH010000130.1"/>
</dbReference>
<dbReference type="Pfam" id="PF02776">
    <property type="entry name" value="TPP_enzyme_N"/>
    <property type="match status" value="1"/>
</dbReference>